<evidence type="ECO:0000256" key="1">
    <source>
        <dbReference type="SAM" id="MobiDB-lite"/>
    </source>
</evidence>
<evidence type="ECO:0008006" key="4">
    <source>
        <dbReference type="Google" id="ProtNLM"/>
    </source>
</evidence>
<protein>
    <recommendedName>
        <fullName evidence="4">Endonuclease-reverse transcriptase</fullName>
    </recommendedName>
</protein>
<dbReference type="InterPro" id="IPR036691">
    <property type="entry name" value="Endo/exonu/phosph_ase_sf"/>
</dbReference>
<dbReference type="AlphaFoldDB" id="A0A8S3YJG9"/>
<organism evidence="2 3">
    <name type="scientific">Candidula unifasciata</name>
    <dbReference type="NCBI Taxonomy" id="100452"/>
    <lineage>
        <taxon>Eukaryota</taxon>
        <taxon>Metazoa</taxon>
        <taxon>Spiralia</taxon>
        <taxon>Lophotrochozoa</taxon>
        <taxon>Mollusca</taxon>
        <taxon>Gastropoda</taxon>
        <taxon>Heterobranchia</taxon>
        <taxon>Euthyneura</taxon>
        <taxon>Panpulmonata</taxon>
        <taxon>Eupulmonata</taxon>
        <taxon>Stylommatophora</taxon>
        <taxon>Helicina</taxon>
        <taxon>Helicoidea</taxon>
        <taxon>Geomitridae</taxon>
        <taxon>Candidula</taxon>
    </lineage>
</organism>
<dbReference type="CDD" id="cd09076">
    <property type="entry name" value="L1-EN"/>
    <property type="match status" value="1"/>
</dbReference>
<comment type="caution">
    <text evidence="2">The sequence shown here is derived from an EMBL/GenBank/DDBJ whole genome shotgun (WGS) entry which is preliminary data.</text>
</comment>
<keyword evidence="3" id="KW-1185">Reference proteome</keyword>
<proteinExistence type="predicted"/>
<accession>A0A8S3YJG9</accession>
<dbReference type="EMBL" id="CAJHNH020000353">
    <property type="protein sequence ID" value="CAG5117139.1"/>
    <property type="molecule type" value="Genomic_DNA"/>
</dbReference>
<dbReference type="Gene3D" id="3.60.10.10">
    <property type="entry name" value="Endonuclease/exonuclease/phosphatase"/>
    <property type="match status" value="1"/>
</dbReference>
<gene>
    <name evidence="2" type="ORF">CUNI_LOCUS2697</name>
</gene>
<dbReference type="OrthoDB" id="6242194at2759"/>
<evidence type="ECO:0000313" key="2">
    <source>
        <dbReference type="EMBL" id="CAG5117139.1"/>
    </source>
</evidence>
<name>A0A8S3YJG9_9EUPU</name>
<feature type="non-terminal residue" evidence="2">
    <location>
        <position position="1"/>
    </location>
</feature>
<feature type="region of interest" description="Disordered" evidence="1">
    <location>
        <begin position="200"/>
        <end position="221"/>
    </location>
</feature>
<sequence>MTRCGDSRKESGSLTYLLSARKTSRIGTWNVRTLYDIGRTMEVAKEMKHYRISILGLCETRWTGTGKSILNSGETILFSGHTEENSPHSEGVALMLSKEADRALIEWEAVSPRIVRASFRTVKQKVNMSVIQCYALTNDKDAFVKEEFYMQLQNIINNERKGNLKILMFLGKKERKHKAWITPETIKLIEDRKSKKAELNNSKTRAAKARAQENYTEANKEVRRHIRADKVKYQNDLAQEAETAAAKGNLRDLYSNTRKLVGKYSQPTGSIKNSQGKVLTNTKDQMDRWVEYFEMLLNRPDREVSPDIQPLEMELDINCEIPSKKEIRKAINLLKEGKASGPDGIPAEAIRTNINTSTELLHRLF</sequence>
<reference evidence="2" key="1">
    <citation type="submission" date="2021-04" db="EMBL/GenBank/DDBJ databases">
        <authorList>
            <consortium name="Molecular Ecology Group"/>
        </authorList>
    </citation>
    <scope>NUCLEOTIDE SEQUENCE</scope>
</reference>
<dbReference type="SUPFAM" id="SSF56219">
    <property type="entry name" value="DNase I-like"/>
    <property type="match status" value="1"/>
</dbReference>
<dbReference type="Proteomes" id="UP000678393">
    <property type="component" value="Unassembled WGS sequence"/>
</dbReference>
<evidence type="ECO:0000313" key="3">
    <source>
        <dbReference type="Proteomes" id="UP000678393"/>
    </source>
</evidence>